<feature type="transmembrane region" description="Helical" evidence="1">
    <location>
        <begin position="86"/>
        <end position="107"/>
    </location>
</feature>
<feature type="transmembrane region" description="Helical" evidence="1">
    <location>
        <begin position="161"/>
        <end position="186"/>
    </location>
</feature>
<keyword evidence="1" id="KW-0472">Membrane</keyword>
<evidence type="ECO:0008006" key="3">
    <source>
        <dbReference type="Google" id="ProtNLM"/>
    </source>
</evidence>
<feature type="transmembrane region" description="Helical" evidence="1">
    <location>
        <begin position="192"/>
        <end position="211"/>
    </location>
</feature>
<dbReference type="AlphaFoldDB" id="A0A645EJ21"/>
<comment type="caution">
    <text evidence="2">The sequence shown here is derived from an EMBL/GenBank/DDBJ whole genome shotgun (WGS) entry which is preliminary data.</text>
</comment>
<organism evidence="2">
    <name type="scientific">bioreactor metagenome</name>
    <dbReference type="NCBI Taxonomy" id="1076179"/>
    <lineage>
        <taxon>unclassified sequences</taxon>
        <taxon>metagenomes</taxon>
        <taxon>ecological metagenomes</taxon>
    </lineage>
</organism>
<dbReference type="HAMAP" id="MF_02088">
    <property type="entry name" value="Q_prec_transport"/>
    <property type="match status" value="1"/>
</dbReference>
<evidence type="ECO:0000313" key="2">
    <source>
        <dbReference type="EMBL" id="MPN01747.1"/>
    </source>
</evidence>
<keyword evidence="1" id="KW-1133">Transmembrane helix</keyword>
<evidence type="ECO:0000256" key="1">
    <source>
        <dbReference type="SAM" id="Phobius"/>
    </source>
</evidence>
<dbReference type="EMBL" id="VSSQ01047739">
    <property type="protein sequence ID" value="MPN01747.1"/>
    <property type="molecule type" value="Genomic_DNA"/>
</dbReference>
<dbReference type="NCBIfam" id="TIGR00697">
    <property type="entry name" value="queuosine precursor transporter"/>
    <property type="match status" value="1"/>
</dbReference>
<keyword evidence="1" id="KW-0812">Transmembrane</keyword>
<feature type="transmembrane region" description="Helical" evidence="1">
    <location>
        <begin position="52"/>
        <end position="74"/>
    </location>
</feature>
<dbReference type="PANTHER" id="PTHR34300">
    <property type="entry name" value="QUEUOSINE PRECURSOR TRANSPORTER-RELATED"/>
    <property type="match status" value="1"/>
</dbReference>
<reference evidence="2" key="1">
    <citation type="submission" date="2019-08" db="EMBL/GenBank/DDBJ databases">
        <authorList>
            <person name="Kucharzyk K."/>
            <person name="Murdoch R.W."/>
            <person name="Higgins S."/>
            <person name="Loffler F."/>
        </authorList>
    </citation>
    <scope>NUCLEOTIDE SEQUENCE</scope>
</reference>
<sequence length="230" mass="25909">MSSAKLPKKLKNFWSFSSGKLRSKSEKLDFLLAIYIACVLIAELMGAKTFTIGFLTASVAIFTLPVTFIINDVITEVEGRERARSFLRTALLMLVFLTGYTVLALALPVSQRFAAFEPAYQTIFAKSLRMTLASLVAFFVAERLDILIFSQIRARMQKKALWLRSNVSNIVSLFGDTSIFMFLAFYEPGNAGFVWALILPYWALKCLVSLVETPVTYQVVAWLKNEKQVD</sequence>
<feature type="transmembrane region" description="Helical" evidence="1">
    <location>
        <begin position="28"/>
        <end position="46"/>
    </location>
</feature>
<dbReference type="Pfam" id="PF02592">
    <property type="entry name" value="Vut_1"/>
    <property type="match status" value="1"/>
</dbReference>
<feature type="transmembrane region" description="Helical" evidence="1">
    <location>
        <begin position="119"/>
        <end position="140"/>
    </location>
</feature>
<dbReference type="InterPro" id="IPR003744">
    <property type="entry name" value="YhhQ"/>
</dbReference>
<protein>
    <recommendedName>
        <fullName evidence="3">Queuosine transporter</fullName>
    </recommendedName>
</protein>
<proteinExistence type="inferred from homology"/>
<dbReference type="PANTHER" id="PTHR34300:SF2">
    <property type="entry name" value="QUEUOSINE PRECURSOR TRANSPORTER-RELATED"/>
    <property type="match status" value="1"/>
</dbReference>
<name>A0A645EJ21_9ZZZZ</name>
<gene>
    <name evidence="2" type="ORF">SDC9_148959</name>
</gene>
<accession>A0A645EJ21</accession>